<evidence type="ECO:0000256" key="1">
    <source>
        <dbReference type="SAM" id="MobiDB-lite"/>
    </source>
</evidence>
<evidence type="ECO:0000313" key="2">
    <source>
        <dbReference type="EMBL" id="KAJ4841874.1"/>
    </source>
</evidence>
<organism evidence="2 3">
    <name type="scientific">Turnera subulata</name>
    <dbReference type="NCBI Taxonomy" id="218843"/>
    <lineage>
        <taxon>Eukaryota</taxon>
        <taxon>Viridiplantae</taxon>
        <taxon>Streptophyta</taxon>
        <taxon>Embryophyta</taxon>
        <taxon>Tracheophyta</taxon>
        <taxon>Spermatophyta</taxon>
        <taxon>Magnoliopsida</taxon>
        <taxon>eudicotyledons</taxon>
        <taxon>Gunneridae</taxon>
        <taxon>Pentapetalae</taxon>
        <taxon>rosids</taxon>
        <taxon>fabids</taxon>
        <taxon>Malpighiales</taxon>
        <taxon>Passifloraceae</taxon>
        <taxon>Turnera</taxon>
    </lineage>
</organism>
<feature type="region of interest" description="Disordered" evidence="1">
    <location>
        <begin position="24"/>
        <end position="60"/>
    </location>
</feature>
<accession>A0A9Q0JHI2</accession>
<evidence type="ECO:0000313" key="3">
    <source>
        <dbReference type="Proteomes" id="UP001141552"/>
    </source>
</evidence>
<reference evidence="2" key="1">
    <citation type="submission" date="2022-02" db="EMBL/GenBank/DDBJ databases">
        <authorList>
            <person name="Henning P.M."/>
            <person name="McCubbin A.G."/>
            <person name="Shore J.S."/>
        </authorList>
    </citation>
    <scope>NUCLEOTIDE SEQUENCE</scope>
    <source>
        <strain evidence="2">F60SS</strain>
        <tissue evidence="2">Leaves</tissue>
    </source>
</reference>
<feature type="non-terminal residue" evidence="2">
    <location>
        <position position="60"/>
    </location>
</feature>
<feature type="compositionally biased region" description="Basic residues" evidence="1">
    <location>
        <begin position="29"/>
        <end position="43"/>
    </location>
</feature>
<dbReference type="AlphaFoldDB" id="A0A9Q0JHI2"/>
<gene>
    <name evidence="2" type="ORF">Tsubulata_012723</name>
</gene>
<keyword evidence="3" id="KW-1185">Reference proteome</keyword>
<protein>
    <submittedName>
        <fullName evidence="2">Uncharacterized protein</fullName>
    </submittedName>
</protein>
<proteinExistence type="predicted"/>
<comment type="caution">
    <text evidence="2">The sequence shown here is derived from an EMBL/GenBank/DDBJ whole genome shotgun (WGS) entry which is preliminary data.</text>
</comment>
<name>A0A9Q0JHI2_9ROSI</name>
<dbReference type="EMBL" id="JAKUCV010002652">
    <property type="protein sequence ID" value="KAJ4841874.1"/>
    <property type="molecule type" value="Genomic_DNA"/>
</dbReference>
<reference evidence="2" key="2">
    <citation type="journal article" date="2023" name="Plants (Basel)">
        <title>Annotation of the Turnera subulata (Passifloraceae) Draft Genome Reveals the S-Locus Evolved after the Divergence of Turneroideae from Passifloroideae in a Stepwise Manner.</title>
        <authorList>
            <person name="Henning P.M."/>
            <person name="Roalson E.H."/>
            <person name="Mir W."/>
            <person name="McCubbin A.G."/>
            <person name="Shore J.S."/>
        </authorList>
    </citation>
    <scope>NUCLEOTIDE SEQUENCE</scope>
    <source>
        <strain evidence="2">F60SS</strain>
    </source>
</reference>
<sequence>MFNYPCYSYFSKLNQTKEHAAATSLLNHSTHHHHHHHHHHHQFTQKPTPFSEQFHPIPDQ</sequence>
<dbReference type="Proteomes" id="UP001141552">
    <property type="component" value="Unassembled WGS sequence"/>
</dbReference>